<name>A0AAV7VI85_PLEWA</name>
<evidence type="ECO:0000313" key="4">
    <source>
        <dbReference type="Proteomes" id="UP001066276"/>
    </source>
</evidence>
<proteinExistence type="predicted"/>
<evidence type="ECO:0000313" key="3">
    <source>
        <dbReference type="EMBL" id="KAJ1201334.1"/>
    </source>
</evidence>
<keyword evidence="2" id="KW-1133">Transmembrane helix</keyword>
<dbReference type="GO" id="GO:0007399">
    <property type="term" value="P:nervous system development"/>
    <property type="evidence" value="ECO:0007669"/>
    <property type="project" value="TreeGrafter"/>
</dbReference>
<dbReference type="AlphaFoldDB" id="A0AAV7VI85"/>
<dbReference type="GO" id="GO:0030133">
    <property type="term" value="C:transport vesicle"/>
    <property type="evidence" value="ECO:0007669"/>
    <property type="project" value="InterPro"/>
</dbReference>
<dbReference type="Proteomes" id="UP001066276">
    <property type="component" value="Chromosome 2_1"/>
</dbReference>
<dbReference type="PANTHER" id="PTHR14796:SF3">
    <property type="entry name" value="NEURENSIN 1-LIKE-RELATED"/>
    <property type="match status" value="1"/>
</dbReference>
<dbReference type="Pfam" id="PF14927">
    <property type="entry name" value="Neurensin"/>
    <property type="match status" value="1"/>
</dbReference>
<feature type="compositionally biased region" description="Polar residues" evidence="1">
    <location>
        <begin position="245"/>
        <end position="256"/>
    </location>
</feature>
<dbReference type="GO" id="GO:0043025">
    <property type="term" value="C:neuronal cell body"/>
    <property type="evidence" value="ECO:0007669"/>
    <property type="project" value="TreeGrafter"/>
</dbReference>
<accession>A0AAV7VI85</accession>
<protein>
    <recommendedName>
        <fullName evidence="5">Neurensin-1</fullName>
    </recommendedName>
</protein>
<organism evidence="3 4">
    <name type="scientific">Pleurodeles waltl</name>
    <name type="common">Iberian ribbed newt</name>
    <dbReference type="NCBI Taxonomy" id="8319"/>
    <lineage>
        <taxon>Eukaryota</taxon>
        <taxon>Metazoa</taxon>
        <taxon>Chordata</taxon>
        <taxon>Craniata</taxon>
        <taxon>Vertebrata</taxon>
        <taxon>Euteleostomi</taxon>
        <taxon>Amphibia</taxon>
        <taxon>Batrachia</taxon>
        <taxon>Caudata</taxon>
        <taxon>Salamandroidea</taxon>
        <taxon>Salamandridae</taxon>
        <taxon>Pleurodelinae</taxon>
        <taxon>Pleurodeles</taxon>
    </lineage>
</organism>
<evidence type="ECO:0000256" key="2">
    <source>
        <dbReference type="SAM" id="Phobius"/>
    </source>
</evidence>
<keyword evidence="2" id="KW-0812">Transmembrane</keyword>
<feature type="transmembrane region" description="Helical" evidence="2">
    <location>
        <begin position="178"/>
        <end position="201"/>
    </location>
</feature>
<comment type="caution">
    <text evidence="3">The sequence shown here is derived from an EMBL/GenBank/DDBJ whole genome shotgun (WGS) entry which is preliminary data.</text>
</comment>
<keyword evidence="4" id="KW-1185">Reference proteome</keyword>
<dbReference type="EMBL" id="JANPWB010000003">
    <property type="protein sequence ID" value="KAJ1201334.1"/>
    <property type="molecule type" value="Genomic_DNA"/>
</dbReference>
<dbReference type="PANTHER" id="PTHR14796">
    <property type="entry name" value="NEURENSIN 1-RELATED"/>
    <property type="match status" value="1"/>
</dbReference>
<reference evidence="3" key="1">
    <citation type="journal article" date="2022" name="bioRxiv">
        <title>Sequencing and chromosome-scale assembly of the giantPleurodeles waltlgenome.</title>
        <authorList>
            <person name="Brown T."/>
            <person name="Elewa A."/>
            <person name="Iarovenko S."/>
            <person name="Subramanian E."/>
            <person name="Araus A.J."/>
            <person name="Petzold A."/>
            <person name="Susuki M."/>
            <person name="Suzuki K.-i.T."/>
            <person name="Hayashi T."/>
            <person name="Toyoda A."/>
            <person name="Oliveira C."/>
            <person name="Osipova E."/>
            <person name="Leigh N.D."/>
            <person name="Simon A."/>
            <person name="Yun M.H."/>
        </authorList>
    </citation>
    <scope>NUCLEOTIDE SEQUENCE</scope>
    <source>
        <strain evidence="3">20211129_DDA</strain>
        <tissue evidence="3">Liver</tissue>
    </source>
</reference>
<keyword evidence="2" id="KW-0472">Membrane</keyword>
<feature type="transmembrane region" description="Helical" evidence="2">
    <location>
        <begin position="121"/>
        <end position="147"/>
    </location>
</feature>
<dbReference type="InterPro" id="IPR024883">
    <property type="entry name" value="Neurensin"/>
</dbReference>
<evidence type="ECO:0000256" key="1">
    <source>
        <dbReference type="SAM" id="MobiDB-lite"/>
    </source>
</evidence>
<gene>
    <name evidence="3" type="ORF">NDU88_005147</name>
</gene>
<sequence>MLPRGHLSRYGAHKLAPGSLELSTEVRRPRDGSRGKDLRLAALLKSCGSSNKERDHRQLRRMSSGAGFCGTRHTQGTPDGGYYRYGVRSYLHQFYEDCTASIWEYDDDFQIQRSPSRWSSAFWKVGLISGTVFMLVGLTVLTVGFLVPSKIEAFGEEDFIVVDSHAVQFNSALDICKLVGAILFCIGGTVMAACLLMSTFAKSYSKEEKYLQQRFKERIADMKAHAQPVTKSPAPGDSKIPVTLSKVQNVQPSSET</sequence>
<feature type="region of interest" description="Disordered" evidence="1">
    <location>
        <begin position="224"/>
        <end position="256"/>
    </location>
</feature>
<evidence type="ECO:0008006" key="5">
    <source>
        <dbReference type="Google" id="ProtNLM"/>
    </source>
</evidence>
<dbReference type="GO" id="GO:0043005">
    <property type="term" value="C:neuron projection"/>
    <property type="evidence" value="ECO:0007669"/>
    <property type="project" value="TreeGrafter"/>
</dbReference>